<evidence type="ECO:0000313" key="1">
    <source>
        <dbReference type="EMBL" id="UYP44608.1"/>
    </source>
</evidence>
<sequence>MSQKKILRLKNKHPILAFHFEYSIPKIIILSYISLIQFLDGV</sequence>
<organism evidence="1 2">
    <name type="scientific">Candidatus Lokiarchaeum ossiferum</name>
    <dbReference type="NCBI Taxonomy" id="2951803"/>
    <lineage>
        <taxon>Archaea</taxon>
        <taxon>Promethearchaeati</taxon>
        <taxon>Promethearchaeota</taxon>
        <taxon>Promethearchaeia</taxon>
        <taxon>Promethearchaeales</taxon>
        <taxon>Promethearchaeaceae</taxon>
        <taxon>Candidatus Lokiarchaeum</taxon>
    </lineage>
</organism>
<protein>
    <submittedName>
        <fullName evidence="1">Uncharacterized protein</fullName>
    </submittedName>
</protein>
<name>A0ABY6HM78_9ARCH</name>
<keyword evidence="2" id="KW-1185">Reference proteome</keyword>
<accession>A0ABY6HM78</accession>
<gene>
    <name evidence="1" type="ORF">NEF87_000893</name>
</gene>
<evidence type="ECO:0000313" key="2">
    <source>
        <dbReference type="Proteomes" id="UP001208689"/>
    </source>
</evidence>
<dbReference type="Proteomes" id="UP001208689">
    <property type="component" value="Chromosome"/>
</dbReference>
<proteinExistence type="predicted"/>
<dbReference type="EMBL" id="CP104013">
    <property type="protein sequence ID" value="UYP44608.1"/>
    <property type="molecule type" value="Genomic_DNA"/>
</dbReference>
<reference evidence="1" key="1">
    <citation type="submission" date="2022-09" db="EMBL/GenBank/DDBJ databases">
        <title>Actin cytoskeleton and complex cell architecture in an #Asgard archaeon.</title>
        <authorList>
            <person name="Ponce Toledo R.I."/>
            <person name="Schleper C."/>
            <person name="Rodrigues Oliveira T."/>
            <person name="Wollweber F."/>
            <person name="Xu J."/>
            <person name="Rittmann S."/>
            <person name="Klingl A."/>
            <person name="Pilhofer M."/>
        </authorList>
    </citation>
    <scope>NUCLEOTIDE SEQUENCE</scope>
    <source>
        <strain evidence="1">B-35</strain>
    </source>
</reference>